<evidence type="ECO:0000256" key="2">
    <source>
        <dbReference type="ARBA" id="ARBA00022448"/>
    </source>
</evidence>
<feature type="transmembrane region" description="Helical" evidence="6">
    <location>
        <begin position="125"/>
        <end position="152"/>
    </location>
</feature>
<evidence type="ECO:0000256" key="4">
    <source>
        <dbReference type="ARBA" id="ARBA00022989"/>
    </source>
</evidence>
<dbReference type="Gene3D" id="1.20.1250.20">
    <property type="entry name" value="MFS general substrate transporter like domains"/>
    <property type="match status" value="1"/>
</dbReference>
<sequence length="159" mass="18042">MFAGYLQAAAYTNLNRTHGLAGWRWLFVVDAIITIPIALIGFFVFPDVPSRKKPFVLTEIEHELAQKRLEGITAPPQLRLSWDIFRRVLTRWNWYLFVFQWSIMDQNLAPSGTPFSLSLKAKSNIYSIVQVNTLPTIATAISVVVAFSAGLISGYHPMW</sequence>
<keyword evidence="2" id="KW-0813">Transport</keyword>
<dbReference type="PANTHER" id="PTHR43791">
    <property type="entry name" value="PERMEASE-RELATED"/>
    <property type="match status" value="1"/>
</dbReference>
<organism evidence="7 8">
    <name type="scientific">Diaporthe vaccinii</name>
    <dbReference type="NCBI Taxonomy" id="105482"/>
    <lineage>
        <taxon>Eukaryota</taxon>
        <taxon>Fungi</taxon>
        <taxon>Dikarya</taxon>
        <taxon>Ascomycota</taxon>
        <taxon>Pezizomycotina</taxon>
        <taxon>Sordariomycetes</taxon>
        <taxon>Sordariomycetidae</taxon>
        <taxon>Diaporthales</taxon>
        <taxon>Diaporthaceae</taxon>
        <taxon>Diaporthe</taxon>
        <taxon>Diaporthe eres species complex</taxon>
    </lineage>
</organism>
<comment type="caution">
    <text evidence="7">The sequence shown here is derived from an EMBL/GenBank/DDBJ whole genome shotgun (WGS) entry which is preliminary data.</text>
</comment>
<dbReference type="SUPFAM" id="SSF103473">
    <property type="entry name" value="MFS general substrate transporter"/>
    <property type="match status" value="1"/>
</dbReference>
<keyword evidence="4 6" id="KW-1133">Transmembrane helix</keyword>
<dbReference type="PANTHER" id="PTHR43791:SF36">
    <property type="entry name" value="TRANSPORTER, PUTATIVE (AFU_ORTHOLOGUE AFUA_6G08340)-RELATED"/>
    <property type="match status" value="1"/>
</dbReference>
<evidence type="ECO:0000313" key="8">
    <source>
        <dbReference type="Proteomes" id="UP001600888"/>
    </source>
</evidence>
<evidence type="ECO:0000256" key="3">
    <source>
        <dbReference type="ARBA" id="ARBA00022692"/>
    </source>
</evidence>
<dbReference type="Proteomes" id="UP001600888">
    <property type="component" value="Unassembled WGS sequence"/>
</dbReference>
<evidence type="ECO:0000256" key="5">
    <source>
        <dbReference type="ARBA" id="ARBA00023136"/>
    </source>
</evidence>
<evidence type="ECO:0000313" key="7">
    <source>
        <dbReference type="EMBL" id="KAL2279672.1"/>
    </source>
</evidence>
<keyword evidence="3 6" id="KW-0812">Transmembrane</keyword>
<proteinExistence type="predicted"/>
<dbReference type="InterPro" id="IPR036259">
    <property type="entry name" value="MFS_trans_sf"/>
</dbReference>
<comment type="subcellular location">
    <subcellularLocation>
        <location evidence="1">Membrane</location>
        <topology evidence="1">Multi-pass membrane protein</topology>
    </subcellularLocation>
</comment>
<dbReference type="EMBL" id="JBAWTH010000073">
    <property type="protein sequence ID" value="KAL2279672.1"/>
    <property type="molecule type" value="Genomic_DNA"/>
</dbReference>
<accession>A0ABR4EB79</accession>
<keyword evidence="5 6" id="KW-0472">Membrane</keyword>
<protein>
    <submittedName>
        <fullName evidence="7">Uncharacterized protein</fullName>
    </submittedName>
</protein>
<evidence type="ECO:0000256" key="6">
    <source>
        <dbReference type="SAM" id="Phobius"/>
    </source>
</evidence>
<reference evidence="7 8" key="1">
    <citation type="submission" date="2024-03" db="EMBL/GenBank/DDBJ databases">
        <title>A high-quality draft genome sequence of Diaporthe vaccinii, a causative agent of upright dieback and viscid rot disease in cranberry plants.</title>
        <authorList>
            <person name="Sarrasin M."/>
            <person name="Lang B.F."/>
            <person name="Burger G."/>
        </authorList>
    </citation>
    <scope>NUCLEOTIDE SEQUENCE [LARGE SCALE GENOMIC DNA]</scope>
    <source>
        <strain evidence="7 8">IS7</strain>
    </source>
</reference>
<keyword evidence="8" id="KW-1185">Reference proteome</keyword>
<name>A0ABR4EB79_9PEZI</name>
<gene>
    <name evidence="7" type="ORF">FJTKL_13221</name>
</gene>
<evidence type="ECO:0000256" key="1">
    <source>
        <dbReference type="ARBA" id="ARBA00004141"/>
    </source>
</evidence>
<feature type="transmembrane region" description="Helical" evidence="6">
    <location>
        <begin position="23"/>
        <end position="45"/>
    </location>
</feature>